<evidence type="ECO:0000313" key="3">
    <source>
        <dbReference type="Proteomes" id="UP001465755"/>
    </source>
</evidence>
<gene>
    <name evidence="2" type="ORF">WJX73_004088</name>
</gene>
<reference evidence="2 3" key="1">
    <citation type="journal article" date="2024" name="Nat. Commun.">
        <title>Phylogenomics reveals the evolutionary origins of lichenization in chlorophyte algae.</title>
        <authorList>
            <person name="Puginier C."/>
            <person name="Libourel C."/>
            <person name="Otte J."/>
            <person name="Skaloud P."/>
            <person name="Haon M."/>
            <person name="Grisel S."/>
            <person name="Petersen M."/>
            <person name="Berrin J.G."/>
            <person name="Delaux P.M."/>
            <person name="Dal Grande F."/>
            <person name="Keller J."/>
        </authorList>
    </citation>
    <scope>NUCLEOTIDE SEQUENCE [LARGE SCALE GENOMIC DNA]</scope>
    <source>
        <strain evidence="2 3">SAG 2036</strain>
    </source>
</reference>
<proteinExistence type="predicted"/>
<accession>A0AAW1NXA3</accession>
<keyword evidence="1" id="KW-0472">Membrane</keyword>
<keyword evidence="1" id="KW-0812">Transmembrane</keyword>
<sequence length="128" mass="13715">MQALDFPRQSFRHPQISASCQRASTSSLSAFARLTTFRHAPKGCQRRPARCAVRASQGQQAPPEGQPSLSEDAGFFIKLAASSVAGAVTVKYGSLFLDAPFNPTAKLALLLCFGPCAVYSVILLLRQS</sequence>
<keyword evidence="1" id="KW-1133">Transmembrane helix</keyword>
<organism evidence="2 3">
    <name type="scientific">Symbiochloris irregularis</name>
    <dbReference type="NCBI Taxonomy" id="706552"/>
    <lineage>
        <taxon>Eukaryota</taxon>
        <taxon>Viridiplantae</taxon>
        <taxon>Chlorophyta</taxon>
        <taxon>core chlorophytes</taxon>
        <taxon>Trebouxiophyceae</taxon>
        <taxon>Trebouxiales</taxon>
        <taxon>Trebouxiaceae</taxon>
        <taxon>Symbiochloris</taxon>
    </lineage>
</organism>
<dbReference type="PANTHER" id="PTHR37224">
    <property type="entry name" value="OS02G0804400 PROTEIN"/>
    <property type="match status" value="1"/>
</dbReference>
<comment type="caution">
    <text evidence="2">The sequence shown here is derived from an EMBL/GenBank/DDBJ whole genome shotgun (WGS) entry which is preliminary data.</text>
</comment>
<feature type="transmembrane region" description="Helical" evidence="1">
    <location>
        <begin position="75"/>
        <end position="95"/>
    </location>
</feature>
<protein>
    <submittedName>
        <fullName evidence="2">Uncharacterized protein</fullName>
    </submittedName>
</protein>
<dbReference type="EMBL" id="JALJOQ010000074">
    <property type="protein sequence ID" value="KAK9801919.1"/>
    <property type="molecule type" value="Genomic_DNA"/>
</dbReference>
<dbReference type="AlphaFoldDB" id="A0AAW1NXA3"/>
<dbReference type="Proteomes" id="UP001465755">
    <property type="component" value="Unassembled WGS sequence"/>
</dbReference>
<keyword evidence="3" id="KW-1185">Reference proteome</keyword>
<evidence type="ECO:0000313" key="2">
    <source>
        <dbReference type="EMBL" id="KAK9801919.1"/>
    </source>
</evidence>
<evidence type="ECO:0000256" key="1">
    <source>
        <dbReference type="SAM" id="Phobius"/>
    </source>
</evidence>
<name>A0AAW1NXA3_9CHLO</name>
<feature type="transmembrane region" description="Helical" evidence="1">
    <location>
        <begin position="107"/>
        <end position="125"/>
    </location>
</feature>